<dbReference type="EC" id="2.3.2.27" evidence="3"/>
<proteinExistence type="predicted"/>
<evidence type="ECO:0000259" key="6">
    <source>
        <dbReference type="PROSITE" id="PS51698"/>
    </source>
</evidence>
<dbReference type="InterPro" id="IPR013083">
    <property type="entry name" value="Znf_RING/FYVE/PHD"/>
</dbReference>
<dbReference type="Gene3D" id="1.25.10.10">
    <property type="entry name" value="Leucine-rich Repeat Variant"/>
    <property type="match status" value="1"/>
</dbReference>
<dbReference type="CDD" id="cd16664">
    <property type="entry name" value="RING-Ubox_PUB"/>
    <property type="match status" value="1"/>
</dbReference>
<dbReference type="SMART" id="SM00504">
    <property type="entry name" value="Ubox"/>
    <property type="match status" value="1"/>
</dbReference>
<evidence type="ECO:0000313" key="7">
    <source>
        <dbReference type="EMBL" id="KAL3527113.1"/>
    </source>
</evidence>
<dbReference type="InterPro" id="IPR003613">
    <property type="entry name" value="Ubox_domain"/>
</dbReference>
<dbReference type="AlphaFoldDB" id="A0ABD3A6F6"/>
<name>A0ABD3A6F6_9GENT</name>
<dbReference type="PANTHER" id="PTHR23315">
    <property type="entry name" value="U BOX DOMAIN-CONTAINING"/>
    <property type="match status" value="1"/>
</dbReference>
<comment type="pathway">
    <text evidence="2">Protein modification; protein ubiquitination.</text>
</comment>
<dbReference type="SUPFAM" id="SSF57850">
    <property type="entry name" value="RING/U-box"/>
    <property type="match status" value="1"/>
</dbReference>
<protein>
    <recommendedName>
        <fullName evidence="3">RING-type E3 ubiquitin transferase</fullName>
        <ecNumber evidence="3">2.3.2.27</ecNumber>
    </recommendedName>
</protein>
<dbReference type="SUPFAM" id="SSF48371">
    <property type="entry name" value="ARM repeat"/>
    <property type="match status" value="1"/>
</dbReference>
<dbReference type="InterPro" id="IPR045210">
    <property type="entry name" value="RING-Ubox_PUB"/>
</dbReference>
<gene>
    <name evidence="7" type="ORF">ACH5RR_011769</name>
</gene>
<evidence type="ECO:0000256" key="5">
    <source>
        <dbReference type="ARBA" id="ARBA00022786"/>
    </source>
</evidence>
<comment type="caution">
    <text evidence="7">The sequence shown here is derived from an EMBL/GenBank/DDBJ whole genome shotgun (WGS) entry which is preliminary data.</text>
</comment>
<feature type="domain" description="U-box" evidence="6">
    <location>
        <begin position="269"/>
        <end position="343"/>
    </location>
</feature>
<sequence>MRTGFSEVVEDVPSPHDIKVHRLMCTELIKLVDNVSKILPETEAARPRSTGITNLCSLKTTIYKAKLLLQHCRDSSKLYLALTGDAILLRCQKSRNLLEQSLIQLQRMVPIMLAVEISKIISDLRVVAFSLDPSEKEAGKVLLELLHLYLSPADPADSTEETAVKAIQVASLKLYITSQRDILIEQRSIKKQLDKVGKNKPPTRKILLFLQNLLKKYGKLIVKEQKENESMLHEEPHQLSCSYYQSVEMDSRLISGSDEAQINTWSVPAIPKDFKCPLSSRLMYDPVVIASGLTFERMWIQRWFDEGHDECPKTKKKLADLSLIPNTVMKDLITEWCTRTGVSIPDPSMLLVFHQLETSATSIASLSSSVNDLALPMDFCNSSIASLDAGQGSYSSQGQIANDVSMMSMKTGDCYRLQSSGCTNEINMEILFELDSLPWEYRCKVVNDIQSFWKREGQTYSLMACENLIQPLLKFLKDANDLHDVGAQRTGCFLLSAFVRKCRSSTIPRLEDGTYELLASFLDTEVAEETLDILEVLSCHTACDYEIAVSGALHHILRILDKEISGLREPALKILCNLSANSEISSLISPSDFIPKLVPFFEDSVLARYSAAILRNLCDNKDARVFLAENDGCIASLAKLLESDNQDDQEHAVAILLSLCSQQIQYCRLVMKEGVIPGLFAISVNGNYKGKAMAVELLRLLGDGVSDYEECCESEINAYKDPNTHSKERKSSKVQRILRKMSIFSKHSSAANIQK</sequence>
<dbReference type="PANTHER" id="PTHR23315:SF240">
    <property type="entry name" value="U-BOX DOMAIN-CONTAINING PROTEIN 5"/>
    <property type="match status" value="1"/>
</dbReference>
<evidence type="ECO:0000256" key="1">
    <source>
        <dbReference type="ARBA" id="ARBA00000900"/>
    </source>
</evidence>
<dbReference type="InterPro" id="IPR016024">
    <property type="entry name" value="ARM-type_fold"/>
</dbReference>
<keyword evidence="8" id="KW-1185">Reference proteome</keyword>
<dbReference type="InterPro" id="IPR011989">
    <property type="entry name" value="ARM-like"/>
</dbReference>
<dbReference type="GO" id="GO:0061630">
    <property type="term" value="F:ubiquitin protein ligase activity"/>
    <property type="evidence" value="ECO:0007669"/>
    <property type="project" value="UniProtKB-EC"/>
</dbReference>
<dbReference type="Gene3D" id="3.30.40.10">
    <property type="entry name" value="Zinc/RING finger domain, C3HC4 (zinc finger)"/>
    <property type="match status" value="1"/>
</dbReference>
<comment type="catalytic activity">
    <reaction evidence="1">
        <text>S-ubiquitinyl-[E2 ubiquitin-conjugating enzyme]-L-cysteine + [acceptor protein]-L-lysine = [E2 ubiquitin-conjugating enzyme]-L-cysteine + N(6)-ubiquitinyl-[acceptor protein]-L-lysine.</text>
        <dbReference type="EC" id="2.3.2.27"/>
    </reaction>
</comment>
<accession>A0ABD3A6F6</accession>
<dbReference type="Proteomes" id="UP001630127">
    <property type="component" value="Unassembled WGS sequence"/>
</dbReference>
<dbReference type="EMBL" id="JBJUIK010000005">
    <property type="protein sequence ID" value="KAL3527113.1"/>
    <property type="molecule type" value="Genomic_DNA"/>
</dbReference>
<evidence type="ECO:0000256" key="4">
    <source>
        <dbReference type="ARBA" id="ARBA00022679"/>
    </source>
</evidence>
<evidence type="ECO:0000256" key="3">
    <source>
        <dbReference type="ARBA" id="ARBA00012483"/>
    </source>
</evidence>
<keyword evidence="4" id="KW-0808">Transferase</keyword>
<keyword evidence="5" id="KW-0833">Ubl conjugation pathway</keyword>
<evidence type="ECO:0000313" key="8">
    <source>
        <dbReference type="Proteomes" id="UP001630127"/>
    </source>
</evidence>
<organism evidence="7 8">
    <name type="scientific">Cinchona calisaya</name>
    <dbReference type="NCBI Taxonomy" id="153742"/>
    <lineage>
        <taxon>Eukaryota</taxon>
        <taxon>Viridiplantae</taxon>
        <taxon>Streptophyta</taxon>
        <taxon>Embryophyta</taxon>
        <taxon>Tracheophyta</taxon>
        <taxon>Spermatophyta</taxon>
        <taxon>Magnoliopsida</taxon>
        <taxon>eudicotyledons</taxon>
        <taxon>Gunneridae</taxon>
        <taxon>Pentapetalae</taxon>
        <taxon>asterids</taxon>
        <taxon>lamiids</taxon>
        <taxon>Gentianales</taxon>
        <taxon>Rubiaceae</taxon>
        <taxon>Cinchonoideae</taxon>
        <taxon>Cinchoneae</taxon>
        <taxon>Cinchona</taxon>
    </lineage>
</organism>
<evidence type="ECO:0000256" key="2">
    <source>
        <dbReference type="ARBA" id="ARBA00004906"/>
    </source>
</evidence>
<reference evidence="7 8" key="1">
    <citation type="submission" date="2024-11" db="EMBL/GenBank/DDBJ databases">
        <title>A near-complete genome assembly of Cinchona calisaya.</title>
        <authorList>
            <person name="Lian D.C."/>
            <person name="Zhao X.W."/>
            <person name="Wei L."/>
        </authorList>
    </citation>
    <scope>NUCLEOTIDE SEQUENCE [LARGE SCALE GENOMIC DNA]</scope>
    <source>
        <tissue evidence="7">Nenye</tissue>
    </source>
</reference>
<dbReference type="PROSITE" id="PS51698">
    <property type="entry name" value="U_BOX"/>
    <property type="match status" value="1"/>
</dbReference>
<dbReference type="Pfam" id="PF04564">
    <property type="entry name" value="U-box"/>
    <property type="match status" value="1"/>
</dbReference>